<dbReference type="PIRSF" id="PIRSF015617">
    <property type="entry name" value="Adensltrnsf_CobA"/>
    <property type="match status" value="1"/>
</dbReference>
<dbReference type="CDD" id="cd00561">
    <property type="entry name" value="CobA_ACA"/>
    <property type="match status" value="1"/>
</dbReference>
<proteinExistence type="predicted"/>
<gene>
    <name evidence="1" type="ordered locus">CTC_00746</name>
</gene>
<dbReference type="Gene3D" id="3.40.50.300">
    <property type="entry name" value="P-loop containing nucleotide triphosphate hydrolases"/>
    <property type="match status" value="1"/>
</dbReference>
<dbReference type="STRING" id="212717.CTC_00746"/>
<dbReference type="GO" id="GO:0009236">
    <property type="term" value="P:cobalamin biosynthetic process"/>
    <property type="evidence" value="ECO:0007669"/>
    <property type="project" value="InterPro"/>
</dbReference>
<name>Q897I9_CLOTE</name>
<dbReference type="InterPro" id="IPR027417">
    <property type="entry name" value="P-loop_NTPase"/>
</dbReference>
<dbReference type="SUPFAM" id="SSF52540">
    <property type="entry name" value="P-loop containing nucleoside triphosphate hydrolases"/>
    <property type="match status" value="1"/>
</dbReference>
<dbReference type="EMBL" id="AE015927">
    <property type="protein sequence ID" value="AAO35347.1"/>
    <property type="molecule type" value="Genomic_DNA"/>
</dbReference>
<dbReference type="InterPro" id="IPR003724">
    <property type="entry name" value="CblAdoTrfase_CobA"/>
</dbReference>
<accession>Q897I9</accession>
<reference evidence="1 2" key="1">
    <citation type="journal article" date="2003" name="Proc. Natl. Acad. Sci. U.S.A.">
        <title>The genome sequence of Clostridium tetani, the causative agent of tetanus disease.</title>
        <authorList>
            <person name="Brueggemann H."/>
            <person name="Baumer S."/>
            <person name="Fricke W.F."/>
            <person name="Wiezer A."/>
            <person name="Liesegang H."/>
            <person name="Decker I."/>
            <person name="Herzberg C."/>
            <person name="Martinez-Arias R."/>
            <person name="Merkl R."/>
            <person name="Henne A."/>
            <person name="Gottschalk G."/>
        </authorList>
    </citation>
    <scope>NUCLEOTIDE SEQUENCE [LARGE SCALE GENOMIC DNA]</scope>
    <source>
        <strain evidence="2">Massachusetts / E88</strain>
    </source>
</reference>
<evidence type="ECO:0000313" key="1">
    <source>
        <dbReference type="EMBL" id="AAO35347.1"/>
    </source>
</evidence>
<dbReference type="PANTHER" id="PTHR46638:SF1">
    <property type="entry name" value="CORRINOID ADENOSYLTRANSFERASE"/>
    <property type="match status" value="1"/>
</dbReference>
<dbReference type="HOGENOM" id="CLU_088595_2_0_9"/>
<dbReference type="Proteomes" id="UP000001412">
    <property type="component" value="Chromosome"/>
</dbReference>
<dbReference type="NCBIfam" id="NF004637">
    <property type="entry name" value="PRK05986.1"/>
    <property type="match status" value="1"/>
</dbReference>
<dbReference type="KEGG" id="ctc:CTC_00746"/>
<organism evidence="1 2">
    <name type="scientific">Clostridium tetani (strain Massachusetts / E88)</name>
    <dbReference type="NCBI Taxonomy" id="212717"/>
    <lineage>
        <taxon>Bacteria</taxon>
        <taxon>Bacillati</taxon>
        <taxon>Bacillota</taxon>
        <taxon>Clostridia</taxon>
        <taxon>Eubacteriales</taxon>
        <taxon>Clostridiaceae</taxon>
        <taxon>Clostridium</taxon>
    </lineage>
</organism>
<dbReference type="PANTHER" id="PTHR46638">
    <property type="entry name" value="CORRINOID ADENOSYLTRANSFERASE"/>
    <property type="match status" value="1"/>
</dbReference>
<dbReference type="NCBIfam" id="TIGR00708">
    <property type="entry name" value="cobA"/>
    <property type="match status" value="1"/>
</dbReference>
<keyword evidence="1" id="KW-0808">Transferase</keyword>
<dbReference type="Pfam" id="PF02572">
    <property type="entry name" value="CobA_CobO_BtuR"/>
    <property type="match status" value="1"/>
</dbReference>
<dbReference type="GO" id="GO:0008817">
    <property type="term" value="F:corrinoid adenosyltransferase activity"/>
    <property type="evidence" value="ECO:0007669"/>
    <property type="project" value="InterPro"/>
</dbReference>
<keyword evidence="2" id="KW-1185">Reference proteome</keyword>
<dbReference type="AlphaFoldDB" id="Q897I9"/>
<sequence>MFGGKNMEQKGYIQVYTGNGKGKTTAALGLALRATCTGKKVFMGQFVKGMKYSELNAMDYLPYFIIERFGKKCFIYNDPTQDDIDRAVKGLKRCEEIINSEEYDIVILDEINIALYYKLFSAEDVIKILDKKPEKTEIILTGRYAPQEIIDRADLVTEMGEIKHYYYKGVKCRKGIEN</sequence>
<evidence type="ECO:0000313" key="2">
    <source>
        <dbReference type="Proteomes" id="UP000001412"/>
    </source>
</evidence>
<dbReference type="GO" id="GO:0005524">
    <property type="term" value="F:ATP binding"/>
    <property type="evidence" value="ECO:0007669"/>
    <property type="project" value="InterPro"/>
</dbReference>
<protein>
    <submittedName>
        <fullName evidence="1">Cob(I)alamin adenosyltransferase</fullName>
    </submittedName>
</protein>